<evidence type="ECO:0000313" key="3">
    <source>
        <dbReference type="Proteomes" id="UP000587415"/>
    </source>
</evidence>
<proteinExistence type="predicted"/>
<keyword evidence="3" id="KW-1185">Reference proteome</keyword>
<dbReference type="AlphaFoldDB" id="A0A7X6BQ00"/>
<keyword evidence="1" id="KW-1133">Transmembrane helix</keyword>
<gene>
    <name evidence="2" type="ORF">GGQ87_002615</name>
</gene>
<accession>A0A7X6BQ00</accession>
<feature type="transmembrane region" description="Helical" evidence="1">
    <location>
        <begin position="54"/>
        <end position="76"/>
    </location>
</feature>
<evidence type="ECO:0000256" key="1">
    <source>
        <dbReference type="SAM" id="Phobius"/>
    </source>
</evidence>
<keyword evidence="1" id="KW-0472">Membrane</keyword>
<dbReference type="EMBL" id="JAATJM010000002">
    <property type="protein sequence ID" value="NJC42320.1"/>
    <property type="molecule type" value="Genomic_DNA"/>
</dbReference>
<feature type="transmembrane region" description="Helical" evidence="1">
    <location>
        <begin position="6"/>
        <end position="26"/>
    </location>
</feature>
<sequence length="81" mass="8559">MPLGLALIFGATICGLIVACGGFWLIRTLRTGEFGVSGPGLAPSIRRVRQPVKFWLAVAVLGGFLVFPLAVVLFVVSQVFA</sequence>
<dbReference type="Proteomes" id="UP000587415">
    <property type="component" value="Unassembled WGS sequence"/>
</dbReference>
<evidence type="ECO:0000313" key="2">
    <source>
        <dbReference type="EMBL" id="NJC42320.1"/>
    </source>
</evidence>
<organism evidence="2 3">
    <name type="scientific">Brevundimonas alba</name>
    <dbReference type="NCBI Taxonomy" id="74314"/>
    <lineage>
        <taxon>Bacteria</taxon>
        <taxon>Pseudomonadati</taxon>
        <taxon>Pseudomonadota</taxon>
        <taxon>Alphaproteobacteria</taxon>
        <taxon>Caulobacterales</taxon>
        <taxon>Caulobacteraceae</taxon>
        <taxon>Brevundimonas</taxon>
    </lineage>
</organism>
<dbReference type="RefSeq" id="WP_168048439.1">
    <property type="nucleotide sequence ID" value="NZ_JAATJM010000002.1"/>
</dbReference>
<comment type="caution">
    <text evidence="2">The sequence shown here is derived from an EMBL/GenBank/DDBJ whole genome shotgun (WGS) entry which is preliminary data.</text>
</comment>
<keyword evidence="1" id="KW-0812">Transmembrane</keyword>
<name>A0A7X6BQ00_9CAUL</name>
<reference evidence="2 3" key="1">
    <citation type="submission" date="2020-03" db="EMBL/GenBank/DDBJ databases">
        <title>Genomic Encyclopedia of Type Strains, Phase IV (KMG-IV): sequencing the most valuable type-strain genomes for metagenomic binning, comparative biology and taxonomic classification.</title>
        <authorList>
            <person name="Goeker M."/>
        </authorList>
    </citation>
    <scope>NUCLEOTIDE SEQUENCE [LARGE SCALE GENOMIC DNA]</scope>
    <source>
        <strain evidence="2 3">DSM 4736</strain>
    </source>
</reference>
<protein>
    <submittedName>
        <fullName evidence="2">Uncharacterized protein</fullName>
    </submittedName>
</protein>